<evidence type="ECO:0000256" key="2">
    <source>
        <dbReference type="ARBA" id="ARBA00022478"/>
    </source>
</evidence>
<dbReference type="PANTHER" id="PTHR10536">
    <property type="entry name" value="DNA PRIMASE SMALL SUBUNIT"/>
    <property type="match status" value="1"/>
</dbReference>
<dbReference type="InterPro" id="IPR014052">
    <property type="entry name" value="DNA_primase_ssu_euk/arc"/>
</dbReference>
<dbReference type="AlphaFoldDB" id="A0A2T9ZC01"/>
<dbReference type="OrthoDB" id="19606at2759"/>
<dbReference type="InterPro" id="IPR002755">
    <property type="entry name" value="DNA_primase_S"/>
</dbReference>
<dbReference type="Pfam" id="PF01896">
    <property type="entry name" value="DNA_primase_S"/>
    <property type="match status" value="2"/>
</dbReference>
<keyword evidence="6 9" id="KW-0235">DNA replication</keyword>
<evidence type="ECO:0000256" key="4">
    <source>
        <dbReference type="ARBA" id="ARBA00022679"/>
    </source>
</evidence>
<dbReference type="EMBL" id="MBFS01000601">
    <property type="protein sequence ID" value="PVV02123.1"/>
    <property type="molecule type" value="Genomic_DNA"/>
</dbReference>
<keyword evidence="3 9" id="KW-0639">Primosome</keyword>
<dbReference type="CDD" id="cd04860">
    <property type="entry name" value="AE_Prim_S"/>
    <property type="match status" value="1"/>
</dbReference>
<keyword evidence="8" id="KW-0804">Transcription</keyword>
<evidence type="ECO:0000256" key="3">
    <source>
        <dbReference type="ARBA" id="ARBA00022515"/>
    </source>
</evidence>
<gene>
    <name evidence="12" type="ORF">BB560_003435</name>
</gene>
<keyword evidence="4 9" id="KW-0808">Transferase</keyword>
<evidence type="ECO:0000256" key="1">
    <source>
        <dbReference type="ARBA" id="ARBA00009762"/>
    </source>
</evidence>
<feature type="region of interest" description="Disordered" evidence="11">
    <location>
        <begin position="262"/>
        <end position="282"/>
    </location>
</feature>
<dbReference type="GO" id="GO:0006269">
    <property type="term" value="P:DNA replication, synthesis of primer"/>
    <property type="evidence" value="ECO:0007669"/>
    <property type="project" value="UniProtKB-KW"/>
</dbReference>
<reference evidence="12 13" key="1">
    <citation type="journal article" date="2018" name="MBio">
        <title>Comparative Genomics Reveals the Core Gene Toolbox for the Fungus-Insect Symbiosis.</title>
        <authorList>
            <person name="Wang Y."/>
            <person name="Stata M."/>
            <person name="Wang W."/>
            <person name="Stajich J.E."/>
            <person name="White M.M."/>
            <person name="Moncalvo J.M."/>
        </authorList>
    </citation>
    <scope>NUCLEOTIDE SEQUENCE [LARGE SCALE GENOMIC DNA]</scope>
    <source>
        <strain evidence="12 13">SC-DP-2</strain>
    </source>
</reference>
<organism evidence="12 13">
    <name type="scientific">Smittium megazygosporum</name>
    <dbReference type="NCBI Taxonomy" id="133381"/>
    <lineage>
        <taxon>Eukaryota</taxon>
        <taxon>Fungi</taxon>
        <taxon>Fungi incertae sedis</taxon>
        <taxon>Zoopagomycota</taxon>
        <taxon>Kickxellomycotina</taxon>
        <taxon>Harpellomycetes</taxon>
        <taxon>Harpellales</taxon>
        <taxon>Legeriomycetaceae</taxon>
        <taxon>Smittium</taxon>
    </lineage>
</organism>
<dbReference type="EC" id="2.7.7.-" evidence="9"/>
<dbReference type="Gene3D" id="3.90.920.10">
    <property type="entry name" value="DNA primase, PRIM domain"/>
    <property type="match status" value="2"/>
</dbReference>
<keyword evidence="2 9" id="KW-0240">DNA-directed RNA polymerase</keyword>
<dbReference type="GO" id="GO:0046872">
    <property type="term" value="F:metal ion binding"/>
    <property type="evidence" value="ECO:0007669"/>
    <property type="project" value="UniProtKB-KW"/>
</dbReference>
<evidence type="ECO:0000256" key="5">
    <source>
        <dbReference type="ARBA" id="ARBA00022695"/>
    </source>
</evidence>
<evidence type="ECO:0000256" key="11">
    <source>
        <dbReference type="SAM" id="MobiDB-lite"/>
    </source>
</evidence>
<feature type="compositionally biased region" description="Polar residues" evidence="11">
    <location>
        <begin position="268"/>
        <end position="277"/>
    </location>
</feature>
<protein>
    <recommendedName>
        <fullName evidence="9">DNA primase</fullName>
        <ecNumber evidence="9">2.7.7.-</ecNumber>
    </recommendedName>
</protein>
<evidence type="ECO:0000313" key="12">
    <source>
        <dbReference type="EMBL" id="PVV02123.1"/>
    </source>
</evidence>
<keyword evidence="7" id="KW-0479">Metal-binding</keyword>
<dbReference type="SUPFAM" id="SSF56747">
    <property type="entry name" value="Prim-pol domain"/>
    <property type="match status" value="1"/>
</dbReference>
<evidence type="ECO:0000256" key="7">
    <source>
        <dbReference type="ARBA" id="ARBA00022723"/>
    </source>
</evidence>
<feature type="coiled-coil region" evidence="10">
    <location>
        <begin position="285"/>
        <end position="312"/>
    </location>
</feature>
<evidence type="ECO:0000313" key="13">
    <source>
        <dbReference type="Proteomes" id="UP000245609"/>
    </source>
</evidence>
<dbReference type="STRING" id="133381.A0A2T9ZC01"/>
<sequence>MTLDTDQIKAETKEPVLNSKAPVQEEVSKMHMDQYYKRLFPFETFYKWLNYSTKEPTQYLKNREFSFTIENDIYLRYQSFASFEEMKREIIAKCPNKIDIGAIYNIPPKLAKTVQSGVLKPQEKELVFDIDMTDYDDIRTCCTGGDICHKCWGWMSAAMKILNEALRALQLDNSARKAIINYLSVIRGGEDQSKKVNIGIGENHPHIQRSLKIANSYFKKVVLGSQNVLKFPSGWKKMLEIIPVNDLKTRLDAKWSKENEELGIPNNPKINGSVNSSAKDEDIDMDTESISIERWEELVDCLEQEGNKKSKERIYPATLISEIVLQYVYPRLDENVSTHLNHLLKSPFCIHPKTGKVCVPIGHHEIDKFDPMTAPTIFTLLKEIDNYDSTNTTEEGRSSVPDIEKTSLKKYTKMFDMLVNKIPDTDPSRKDNLSF</sequence>
<evidence type="ECO:0000256" key="9">
    <source>
        <dbReference type="RuleBase" id="RU003514"/>
    </source>
</evidence>
<name>A0A2T9ZC01_9FUNG</name>
<accession>A0A2T9ZC01</accession>
<comment type="similarity">
    <text evidence="1 9">Belongs to the eukaryotic-type primase small subunit family.</text>
</comment>
<comment type="caution">
    <text evidence="12">The sequence shown here is derived from an EMBL/GenBank/DDBJ whole genome shotgun (WGS) entry which is preliminary data.</text>
</comment>
<evidence type="ECO:0000256" key="10">
    <source>
        <dbReference type="SAM" id="Coils"/>
    </source>
</evidence>
<dbReference type="GO" id="GO:0003899">
    <property type="term" value="F:DNA-directed RNA polymerase activity"/>
    <property type="evidence" value="ECO:0007669"/>
    <property type="project" value="InterPro"/>
</dbReference>
<proteinExistence type="inferred from homology"/>
<evidence type="ECO:0000256" key="8">
    <source>
        <dbReference type="ARBA" id="ARBA00023163"/>
    </source>
</evidence>
<keyword evidence="5" id="KW-0548">Nucleotidyltransferase</keyword>
<keyword evidence="13" id="KW-1185">Reference proteome</keyword>
<dbReference type="Proteomes" id="UP000245609">
    <property type="component" value="Unassembled WGS sequence"/>
</dbReference>
<dbReference type="GO" id="GO:0005658">
    <property type="term" value="C:alpha DNA polymerase:primase complex"/>
    <property type="evidence" value="ECO:0007669"/>
    <property type="project" value="UniProtKB-ARBA"/>
</dbReference>
<evidence type="ECO:0000256" key="6">
    <source>
        <dbReference type="ARBA" id="ARBA00022705"/>
    </source>
</evidence>
<keyword evidence="10" id="KW-0175">Coiled coil</keyword>